<organism evidence="2 3">
    <name type="scientific">Chrysophaeum taylorii</name>
    <dbReference type="NCBI Taxonomy" id="2483200"/>
    <lineage>
        <taxon>Eukaryota</taxon>
        <taxon>Sar</taxon>
        <taxon>Stramenopiles</taxon>
        <taxon>Ochrophyta</taxon>
        <taxon>Pelagophyceae</taxon>
        <taxon>Pelagomonadales</taxon>
        <taxon>Pelagomonadaceae</taxon>
        <taxon>Chrysophaeum</taxon>
    </lineage>
</organism>
<evidence type="ECO:0008006" key="4">
    <source>
        <dbReference type="Google" id="ProtNLM"/>
    </source>
</evidence>
<dbReference type="Gene3D" id="3.10.180.10">
    <property type="entry name" value="2,3-Dihydroxybiphenyl 1,2-Dioxygenase, domain 1"/>
    <property type="match status" value="2"/>
</dbReference>
<dbReference type="PANTHER" id="PTHR40280">
    <property type="entry name" value="BLR6907 PROTEIN"/>
    <property type="match status" value="1"/>
</dbReference>
<gene>
    <name evidence="2" type="ORF">CTAYLR_005735</name>
</gene>
<protein>
    <recommendedName>
        <fullName evidence="4">VOC domain-containing protein</fullName>
    </recommendedName>
</protein>
<dbReference type="EMBL" id="JAQMWT010000167">
    <property type="protein sequence ID" value="KAJ8608519.1"/>
    <property type="molecule type" value="Genomic_DNA"/>
</dbReference>
<proteinExistence type="predicted"/>
<sequence>MQRAIALAVLTFAQLQWVMALTATAPSPEVRLEAQSRELAEAACRAAQARKGDCNGGLVWVEHLNIVVGDRRTAERFYFEEGLGCTRDPRKPGGATQPTGTMWANLGAQQFHLAEEAPDDPPQAVHGSIGLAVPRALETARRLEAQEGVAVEVHDEHRFTVTCPWGNVFHCYDVETYRASLPVDAAAGPKMVAMHQNYDADGRFAVRGVPGIRYVHLKCPDAKAAARAYARVLGAFKFDDDAFAVVSAGVGPVHLVFESASRDVVAETKMNGVHACVYVDNFAARYADLEAHIFTNPRFRHLDTCDTLEEALASRTFRFILPEAPFLEHETRSLAHANFLQHIAYER</sequence>
<accession>A0AAD7UL92</accession>
<feature type="chain" id="PRO_5042025200" description="VOC domain-containing protein" evidence="1">
    <location>
        <begin position="21"/>
        <end position="347"/>
    </location>
</feature>
<dbReference type="SUPFAM" id="SSF54593">
    <property type="entry name" value="Glyoxalase/Bleomycin resistance protein/Dihydroxybiphenyl dioxygenase"/>
    <property type="match status" value="2"/>
</dbReference>
<comment type="caution">
    <text evidence="2">The sequence shown here is derived from an EMBL/GenBank/DDBJ whole genome shotgun (WGS) entry which is preliminary data.</text>
</comment>
<feature type="signal peptide" evidence="1">
    <location>
        <begin position="1"/>
        <end position="20"/>
    </location>
</feature>
<reference evidence="2" key="1">
    <citation type="submission" date="2023-01" db="EMBL/GenBank/DDBJ databases">
        <title>Metagenome sequencing of chrysophaentin producing Chrysophaeum taylorii.</title>
        <authorList>
            <person name="Davison J."/>
            <person name="Bewley C."/>
        </authorList>
    </citation>
    <scope>NUCLEOTIDE SEQUENCE</scope>
    <source>
        <strain evidence="2">NIES-1699</strain>
    </source>
</reference>
<keyword evidence="1" id="KW-0732">Signal</keyword>
<dbReference type="PANTHER" id="PTHR40280:SF1">
    <property type="entry name" value="VOC DOMAIN-CONTAINING PROTEIN"/>
    <property type="match status" value="1"/>
</dbReference>
<keyword evidence="3" id="KW-1185">Reference proteome</keyword>
<dbReference type="AlphaFoldDB" id="A0AAD7UL92"/>
<evidence type="ECO:0000256" key="1">
    <source>
        <dbReference type="SAM" id="SignalP"/>
    </source>
</evidence>
<evidence type="ECO:0000313" key="3">
    <source>
        <dbReference type="Proteomes" id="UP001230188"/>
    </source>
</evidence>
<dbReference type="InterPro" id="IPR029068">
    <property type="entry name" value="Glyas_Bleomycin-R_OHBP_Dase"/>
</dbReference>
<dbReference type="Proteomes" id="UP001230188">
    <property type="component" value="Unassembled WGS sequence"/>
</dbReference>
<evidence type="ECO:0000313" key="2">
    <source>
        <dbReference type="EMBL" id="KAJ8608519.1"/>
    </source>
</evidence>
<name>A0AAD7UL92_9STRA</name>